<evidence type="ECO:0000259" key="6">
    <source>
        <dbReference type="Pfam" id="PF01880"/>
    </source>
</evidence>
<evidence type="ECO:0000313" key="7">
    <source>
        <dbReference type="EMBL" id="OJH50091.1"/>
    </source>
</evidence>
<dbReference type="RefSeq" id="WP_072359369.1">
    <property type="nucleotide sequence ID" value="NZ_FXBN01000001.1"/>
</dbReference>
<dbReference type="InterPro" id="IPR036073">
    <property type="entry name" value="Desulfoferrodoxin_Fe-bd_dom_sf"/>
</dbReference>
<keyword evidence="11" id="KW-1185">Reference proteome</keyword>
<dbReference type="GO" id="GO:0005506">
    <property type="term" value="F:iron ion binding"/>
    <property type="evidence" value="ECO:0007669"/>
    <property type="project" value="InterPro"/>
</dbReference>
<dbReference type="GO" id="GO:0016491">
    <property type="term" value="F:oxidoreductase activity"/>
    <property type="evidence" value="ECO:0007669"/>
    <property type="project" value="InterPro"/>
</dbReference>
<evidence type="ECO:0000256" key="1">
    <source>
        <dbReference type="ARBA" id="ARBA00005941"/>
    </source>
</evidence>
<evidence type="ECO:0000313" key="12">
    <source>
        <dbReference type="Proteomes" id="UP000278252"/>
    </source>
</evidence>
<dbReference type="Proteomes" id="UP000185713">
    <property type="component" value="Unassembled WGS sequence"/>
</dbReference>
<dbReference type="SUPFAM" id="SSF49367">
    <property type="entry name" value="Superoxide reductase-like"/>
    <property type="match status" value="1"/>
</dbReference>
<dbReference type="Proteomes" id="UP000278252">
    <property type="component" value="Unassembled WGS sequence"/>
</dbReference>
<dbReference type="EMBL" id="RJJH01000001">
    <property type="protein sequence ID" value="RNI13123.1"/>
    <property type="molecule type" value="Genomic_DNA"/>
</dbReference>
<keyword evidence="4" id="KW-0249">Electron transport</keyword>
<proteinExistence type="inferred from homology"/>
<dbReference type="InterPro" id="IPR002742">
    <property type="entry name" value="Desulfoferrodoxin_Fe-bd_dom"/>
</dbReference>
<dbReference type="PANTHER" id="PTHR36541:SF1">
    <property type="entry name" value="SUPEROXIDE REDUCTASE-RELATED"/>
    <property type="match status" value="1"/>
</dbReference>
<dbReference type="EMBL" id="FXBN01000001">
    <property type="protein sequence ID" value="SMH31475.1"/>
    <property type="molecule type" value="Genomic_DNA"/>
</dbReference>
<feature type="domain" description="Desulfoferrodoxin ferrous iron-binding" evidence="6">
    <location>
        <begin position="18"/>
        <end position="116"/>
    </location>
</feature>
<dbReference type="Gene3D" id="2.60.40.730">
    <property type="entry name" value="SOR catalytic domain"/>
    <property type="match status" value="1"/>
</dbReference>
<protein>
    <submittedName>
        <fullName evidence="7">Desulfoferrodoxin</fullName>
    </submittedName>
    <submittedName>
        <fullName evidence="9">Superoxide reductase</fullName>
    </submittedName>
</protein>
<organism evidence="7 10">
    <name type="scientific">Methanohalophilus portucalensis FDF-1</name>
    <dbReference type="NCBI Taxonomy" id="523843"/>
    <lineage>
        <taxon>Archaea</taxon>
        <taxon>Methanobacteriati</taxon>
        <taxon>Methanobacteriota</taxon>
        <taxon>Stenosarchaea group</taxon>
        <taxon>Methanomicrobia</taxon>
        <taxon>Methanosarcinales</taxon>
        <taxon>Methanosarcinaceae</taxon>
        <taxon>Methanohalophilus</taxon>
    </lineage>
</organism>
<dbReference type="AlphaFoldDB" id="A0A1L9C6Q8"/>
<evidence type="ECO:0000313" key="8">
    <source>
        <dbReference type="EMBL" id="RNI13123.1"/>
    </source>
</evidence>
<accession>A0A1L9C6Q8</accession>
<sequence length="142" mass="16496">MDPSEIMKNDRSHKYDYQSKERHIPSIEVLKNYGNSGKDYIHVVVGGNMKHPNSLQHQIQWIELYARTKMLNTIKIGRVNFAPGTSPDALFKLVYFGKYREFCALAYCNVHGLWQNCIEIREELRLTAGCRREKCLQEGFGV</sequence>
<reference evidence="9" key="2">
    <citation type="submission" date="2017-04" db="EMBL/GenBank/DDBJ databases">
        <authorList>
            <person name="Afonso C.L."/>
            <person name="Miller P.J."/>
            <person name="Scott M.A."/>
            <person name="Spackman E."/>
            <person name="Goraichik I."/>
            <person name="Dimitrov K.M."/>
            <person name="Suarez D.L."/>
            <person name="Swayne D.E."/>
        </authorList>
    </citation>
    <scope>NUCLEOTIDE SEQUENCE [LARGE SCALE GENOMIC DNA]</scope>
    <source>
        <strain evidence="9">FDF-1</strain>
    </source>
</reference>
<dbReference type="OrthoDB" id="30725at2157"/>
<dbReference type="PANTHER" id="PTHR36541">
    <property type="entry name" value="SUPEROXIDE REDUCTASE-RELATED"/>
    <property type="match status" value="1"/>
</dbReference>
<comment type="similarity">
    <text evidence="1">Belongs to the desulfoferrodoxin family.</text>
</comment>
<keyword evidence="2" id="KW-0813">Transport</keyword>
<keyword evidence="5" id="KW-0408">Iron</keyword>
<gene>
    <name evidence="8" type="ORF">EFE41_00590</name>
    <name evidence="7" type="ORF">MPF_0886</name>
    <name evidence="9" type="ORF">SAMN06264941_0463</name>
</gene>
<dbReference type="STRING" id="523843.SAMN06264941_0463"/>
<dbReference type="Pfam" id="PF01880">
    <property type="entry name" value="Desulfoferrodox"/>
    <property type="match status" value="1"/>
</dbReference>
<evidence type="ECO:0000313" key="10">
    <source>
        <dbReference type="Proteomes" id="UP000185713"/>
    </source>
</evidence>
<reference evidence="8 12" key="4">
    <citation type="submission" date="2018-10" db="EMBL/GenBank/DDBJ databases">
        <title>Cultivation of a novel Methanohalophilus strain from Kebrit Deep of the Red Sea and a genomic comparison of members of the genus Methanohalophilus.</title>
        <authorList>
            <person name="Guan Y."/>
            <person name="Ngugi D.K."/>
            <person name="Stingl U."/>
        </authorList>
    </citation>
    <scope>NUCLEOTIDE SEQUENCE [LARGE SCALE GENOMIC DNA]</scope>
    <source>
        <strain evidence="8 12">DSM 7471</strain>
    </source>
</reference>
<evidence type="ECO:0000256" key="4">
    <source>
        <dbReference type="ARBA" id="ARBA00022982"/>
    </source>
</evidence>
<evidence type="ECO:0000313" key="11">
    <source>
        <dbReference type="Proteomes" id="UP000193969"/>
    </source>
</evidence>
<keyword evidence="3" id="KW-0479">Metal-binding</keyword>
<reference evidence="7 10" key="1">
    <citation type="submission" date="2014-12" db="EMBL/GenBank/DDBJ databases">
        <title>The genome sequence of Methanohalophilus portucalensis strain FDF1.</title>
        <authorList>
            <person name="Lai M.-C."/>
            <person name="Lai S.-J."/>
        </authorList>
    </citation>
    <scope>NUCLEOTIDE SEQUENCE [LARGE SCALE GENOMIC DNA]</scope>
    <source>
        <strain evidence="7 10">FDF-1</strain>
    </source>
</reference>
<evidence type="ECO:0000313" key="9">
    <source>
        <dbReference type="EMBL" id="SMH31475.1"/>
    </source>
</evidence>
<dbReference type="InterPro" id="IPR051233">
    <property type="entry name" value="Desulfoferrodoxin_SOR"/>
</dbReference>
<dbReference type="Proteomes" id="UP000193969">
    <property type="component" value="Unassembled WGS sequence"/>
</dbReference>
<reference evidence="11" key="3">
    <citation type="submission" date="2017-04" db="EMBL/GenBank/DDBJ databases">
        <authorList>
            <person name="Varghese N."/>
            <person name="Submissions S."/>
        </authorList>
    </citation>
    <scope>NUCLEOTIDE SEQUENCE [LARGE SCALE GENOMIC DNA]</scope>
    <source>
        <strain evidence="11">FDF-1</strain>
    </source>
</reference>
<evidence type="ECO:0000256" key="2">
    <source>
        <dbReference type="ARBA" id="ARBA00022448"/>
    </source>
</evidence>
<dbReference type="NCBIfam" id="TIGR00332">
    <property type="entry name" value="neela_ferrous"/>
    <property type="match status" value="1"/>
</dbReference>
<dbReference type="EMBL" id="JWTK01000002">
    <property type="protein sequence ID" value="OJH50091.1"/>
    <property type="molecule type" value="Genomic_DNA"/>
</dbReference>
<name>A0A1L9C6Q8_9EURY</name>
<evidence type="ECO:0000256" key="5">
    <source>
        <dbReference type="ARBA" id="ARBA00023004"/>
    </source>
</evidence>
<evidence type="ECO:0000256" key="3">
    <source>
        <dbReference type="ARBA" id="ARBA00022723"/>
    </source>
</evidence>